<sequence length="186" mass="21197">MTVQKSQYEASLAEYSNHQAAIALLKQHRPYLEMIPSLRRPDESVISIPLPIVRLCKTATTASQAISLPCDVGILMCDPEWKIKTGVEILIFIHRPDEDFSDLLGRWRQSQVVLDNDYEWLMPLRHSHILSEGSDSIYPLFVIFSETSERIQRGLVGAELPFIMQTSNFFFEENCTDAFSPEIPPA</sequence>
<comment type="caution">
    <text evidence="1">The sequence shown here is derived from an EMBL/GenBank/DDBJ whole genome shotgun (WGS) entry which is preliminary data.</text>
</comment>
<evidence type="ECO:0000313" key="1">
    <source>
        <dbReference type="EMBL" id="PHK04645.1"/>
    </source>
</evidence>
<proteinExistence type="predicted"/>
<protein>
    <recommendedName>
        <fullName evidence="3">Type IV pilin PilA</fullName>
    </recommendedName>
</protein>
<accession>A0A9Q5ZDJ2</accession>
<name>A0A9Q5ZDJ2_NOSLI</name>
<dbReference type="Proteomes" id="UP000222310">
    <property type="component" value="Unassembled WGS sequence"/>
</dbReference>
<dbReference type="RefSeq" id="WP_099068102.1">
    <property type="nucleotide sequence ID" value="NZ_LAHD01000023.1"/>
</dbReference>
<evidence type="ECO:0008006" key="3">
    <source>
        <dbReference type="Google" id="ProtNLM"/>
    </source>
</evidence>
<dbReference type="EMBL" id="LAHD01000023">
    <property type="protein sequence ID" value="PHK04645.1"/>
    <property type="molecule type" value="Genomic_DNA"/>
</dbReference>
<gene>
    <name evidence="1" type="ORF">VF08_10470</name>
</gene>
<dbReference type="GeneID" id="57096160"/>
<evidence type="ECO:0000313" key="2">
    <source>
        <dbReference type="Proteomes" id="UP000222310"/>
    </source>
</evidence>
<dbReference type="AlphaFoldDB" id="A0A9Q5ZDJ2"/>
<reference evidence="1 2" key="1">
    <citation type="submission" date="2015-02" db="EMBL/GenBank/DDBJ databases">
        <title>Nostoc linckia genome annotation.</title>
        <authorList>
            <person name="Zhou Z."/>
        </authorList>
    </citation>
    <scope>NUCLEOTIDE SEQUENCE [LARGE SCALE GENOMIC DNA]</scope>
    <source>
        <strain evidence="2">z8</strain>
    </source>
</reference>
<organism evidence="1 2">
    <name type="scientific">Nostoc linckia z8</name>
    <dbReference type="NCBI Taxonomy" id="1628746"/>
    <lineage>
        <taxon>Bacteria</taxon>
        <taxon>Bacillati</taxon>
        <taxon>Cyanobacteriota</taxon>
        <taxon>Cyanophyceae</taxon>
        <taxon>Nostocales</taxon>
        <taxon>Nostocaceae</taxon>
        <taxon>Nostoc</taxon>
    </lineage>
</organism>